<dbReference type="KEGG" id="fpal:HYN49_12675"/>
<dbReference type="InterPro" id="IPR036116">
    <property type="entry name" value="FN3_sf"/>
</dbReference>
<dbReference type="EMBL" id="CP029187">
    <property type="protein sequence ID" value="AWI26683.1"/>
    <property type="molecule type" value="Genomic_DNA"/>
</dbReference>
<dbReference type="RefSeq" id="WP_108904460.1">
    <property type="nucleotide sequence ID" value="NZ_CP029187.1"/>
</dbReference>
<dbReference type="OrthoDB" id="1399177at2"/>
<keyword evidence="1" id="KW-0732">Signal</keyword>
<sequence>MKNFKIIFRVFALLTLLSLSSCSEDVEPIDPYVLNPNITECPEPTSFSSSDFVETKVTLTWVSEGDLWEVEYGPAGFVHGQGTSVTTAEHSFSVDGLDTTLEYDFYVRTNCGELKSDWAGPISVDDEIIIDPNPNPNPQTGVFKADFDGTTFVATSTSAFISGDGITITGLKANGQGFAILLDGQTTGTYTDNAGIFYNLNANSEFGYSNANENFETNGEVVITEINTTAHTISGTFHFTGIWSEFDANPAVPNKEFTNGTFTVSYTSTNPNPSTDTFFAKIDGTEFAETQIDVAAVSGTGVPDYISIVGTKPNDDNLGLRVNEGLSPGTYNITGPLTDDVVGAHLLKDDVLYQATAGTVTITQMTATHVTGTFSVTMKNFEGTVTLQVTEGAFSVDY</sequence>
<dbReference type="InterPro" id="IPR013783">
    <property type="entry name" value="Ig-like_fold"/>
</dbReference>
<evidence type="ECO:0000313" key="3">
    <source>
        <dbReference type="Proteomes" id="UP000244937"/>
    </source>
</evidence>
<evidence type="ECO:0000256" key="1">
    <source>
        <dbReference type="SAM" id="SignalP"/>
    </source>
</evidence>
<dbReference type="Proteomes" id="UP000244937">
    <property type="component" value="Chromosome"/>
</dbReference>
<dbReference type="PROSITE" id="PS51257">
    <property type="entry name" value="PROKAR_LIPOPROTEIN"/>
    <property type="match status" value="1"/>
</dbReference>
<evidence type="ECO:0000313" key="2">
    <source>
        <dbReference type="EMBL" id="AWI26683.1"/>
    </source>
</evidence>
<dbReference type="AlphaFoldDB" id="A0A2S1SJT5"/>
<dbReference type="Pfam" id="PF19765">
    <property type="entry name" value="DUF6252"/>
    <property type="match status" value="1"/>
</dbReference>
<keyword evidence="3" id="KW-1185">Reference proteome</keyword>
<evidence type="ECO:0008006" key="4">
    <source>
        <dbReference type="Google" id="ProtNLM"/>
    </source>
</evidence>
<accession>A0A2S1SJT5</accession>
<protein>
    <recommendedName>
        <fullName evidence="4">Fibronectin type-III domain-containing protein</fullName>
    </recommendedName>
</protein>
<proteinExistence type="predicted"/>
<organism evidence="2 3">
    <name type="scientific">Flavobacterium pallidum</name>
    <dbReference type="NCBI Taxonomy" id="2172098"/>
    <lineage>
        <taxon>Bacteria</taxon>
        <taxon>Pseudomonadati</taxon>
        <taxon>Bacteroidota</taxon>
        <taxon>Flavobacteriia</taxon>
        <taxon>Flavobacteriales</taxon>
        <taxon>Flavobacteriaceae</taxon>
        <taxon>Flavobacterium</taxon>
    </lineage>
</organism>
<gene>
    <name evidence="2" type="ORF">HYN49_12675</name>
</gene>
<feature type="chain" id="PRO_5015466363" description="Fibronectin type-III domain-containing protein" evidence="1">
    <location>
        <begin position="24"/>
        <end position="398"/>
    </location>
</feature>
<name>A0A2S1SJT5_9FLAO</name>
<dbReference type="SUPFAM" id="SSF49265">
    <property type="entry name" value="Fibronectin type III"/>
    <property type="match status" value="1"/>
</dbReference>
<dbReference type="Gene3D" id="2.60.40.10">
    <property type="entry name" value="Immunoglobulins"/>
    <property type="match status" value="1"/>
</dbReference>
<dbReference type="InterPro" id="IPR046219">
    <property type="entry name" value="DUF6252"/>
</dbReference>
<reference evidence="2 3" key="1">
    <citation type="submission" date="2018-05" db="EMBL/GenBank/DDBJ databases">
        <title>Genome sequencing of Flavobacterium sp. HYN0049.</title>
        <authorList>
            <person name="Yi H."/>
            <person name="Baek C."/>
        </authorList>
    </citation>
    <scope>NUCLEOTIDE SEQUENCE [LARGE SCALE GENOMIC DNA]</scope>
    <source>
        <strain evidence="2 3">HYN0049</strain>
    </source>
</reference>
<feature type="signal peptide" evidence="1">
    <location>
        <begin position="1"/>
        <end position="23"/>
    </location>
</feature>